<evidence type="ECO:0000259" key="13">
    <source>
        <dbReference type="Pfam" id="PF02875"/>
    </source>
</evidence>
<evidence type="ECO:0000256" key="10">
    <source>
        <dbReference type="HAMAP-Rule" id="MF_02019"/>
    </source>
</evidence>
<evidence type="ECO:0000256" key="9">
    <source>
        <dbReference type="ARBA" id="ARBA00023316"/>
    </source>
</evidence>
<keyword evidence="7 10" id="KW-0573">Peptidoglycan synthesis</keyword>
<dbReference type="HAMAP" id="MF_02019">
    <property type="entry name" value="MurF"/>
    <property type="match status" value="1"/>
</dbReference>
<comment type="pathway">
    <text evidence="10 11">Cell wall biogenesis; peptidoglycan biosynthesis.</text>
</comment>
<dbReference type="Gene3D" id="3.40.1390.10">
    <property type="entry name" value="MurE/MurF, N-terminal domain"/>
    <property type="match status" value="1"/>
</dbReference>
<dbReference type="RefSeq" id="WP_008047484.1">
    <property type="nucleotide sequence ID" value="NZ_CH724154.1"/>
</dbReference>
<dbReference type="InterPro" id="IPR036615">
    <property type="entry name" value="Mur_ligase_C_dom_sf"/>
</dbReference>
<dbReference type="Pfam" id="PF02875">
    <property type="entry name" value="Mur_ligase_C"/>
    <property type="match status" value="1"/>
</dbReference>
<dbReference type="InterPro" id="IPR036565">
    <property type="entry name" value="Mur-like_cat_sf"/>
</dbReference>
<dbReference type="InterPro" id="IPR035911">
    <property type="entry name" value="MurE/MurF_N"/>
</dbReference>
<accession>A4BFR7</accession>
<evidence type="ECO:0000256" key="7">
    <source>
        <dbReference type="ARBA" id="ARBA00022984"/>
    </source>
</evidence>
<evidence type="ECO:0000313" key="16">
    <source>
        <dbReference type="Proteomes" id="UP000005953"/>
    </source>
</evidence>
<name>A4BFR7_9GAMM</name>
<keyword evidence="4 10" id="KW-0547">Nucleotide-binding</keyword>
<dbReference type="UniPathway" id="UPA00219"/>
<dbReference type="Pfam" id="PF01225">
    <property type="entry name" value="Mur_ligase"/>
    <property type="match status" value="1"/>
</dbReference>
<keyword evidence="16" id="KW-1185">Reference proteome</keyword>
<dbReference type="AlphaFoldDB" id="A4BFR7"/>
<reference evidence="15 16" key="1">
    <citation type="submission" date="2006-02" db="EMBL/GenBank/DDBJ databases">
        <authorList>
            <person name="Pinhassi J."/>
            <person name="Pedros-Alio C."/>
            <person name="Ferriera S."/>
            <person name="Johnson J."/>
            <person name="Kravitz S."/>
            <person name="Halpern A."/>
            <person name="Remington K."/>
            <person name="Beeson K."/>
            <person name="Tran B."/>
            <person name="Rogers Y.-H."/>
            <person name="Friedman R."/>
            <person name="Venter J.C."/>
        </authorList>
    </citation>
    <scope>NUCLEOTIDE SEQUENCE [LARGE SCALE GENOMIC DNA]</scope>
    <source>
        <strain evidence="15 16">MED297</strain>
    </source>
</reference>
<dbReference type="GO" id="GO:0009252">
    <property type="term" value="P:peptidoglycan biosynthetic process"/>
    <property type="evidence" value="ECO:0007669"/>
    <property type="project" value="UniProtKB-UniRule"/>
</dbReference>
<evidence type="ECO:0000256" key="6">
    <source>
        <dbReference type="ARBA" id="ARBA00022960"/>
    </source>
</evidence>
<evidence type="ECO:0000256" key="5">
    <source>
        <dbReference type="ARBA" id="ARBA00022840"/>
    </source>
</evidence>
<feature type="domain" description="Mur ligase central" evidence="14">
    <location>
        <begin position="108"/>
        <end position="294"/>
    </location>
</feature>
<dbReference type="InterPro" id="IPR000713">
    <property type="entry name" value="Mur_ligase_N"/>
</dbReference>
<dbReference type="GO" id="GO:0008360">
    <property type="term" value="P:regulation of cell shape"/>
    <property type="evidence" value="ECO:0007669"/>
    <property type="project" value="UniProtKB-KW"/>
</dbReference>
<dbReference type="GO" id="GO:0005737">
    <property type="term" value="C:cytoplasm"/>
    <property type="evidence" value="ECO:0007669"/>
    <property type="project" value="UniProtKB-SubCell"/>
</dbReference>
<dbReference type="GO" id="GO:0051301">
    <property type="term" value="P:cell division"/>
    <property type="evidence" value="ECO:0007669"/>
    <property type="project" value="UniProtKB-KW"/>
</dbReference>
<keyword evidence="6 10" id="KW-0133">Cell shape</keyword>
<dbReference type="GO" id="GO:0047480">
    <property type="term" value="F:UDP-N-acetylmuramoyl-tripeptide-D-alanyl-D-alanine ligase activity"/>
    <property type="evidence" value="ECO:0007669"/>
    <property type="project" value="UniProtKB-UniRule"/>
</dbReference>
<comment type="caution">
    <text evidence="15">The sequence shown here is derived from an EMBL/GenBank/DDBJ whole genome shotgun (WGS) entry which is preliminary data.</text>
</comment>
<keyword evidence="3 10" id="KW-0132">Cell division</keyword>
<dbReference type="InterPro" id="IPR004101">
    <property type="entry name" value="Mur_ligase_C"/>
</dbReference>
<keyword evidence="8 10" id="KW-0131">Cell cycle</keyword>
<keyword evidence="1 10" id="KW-0963">Cytoplasm</keyword>
<protein>
    <recommendedName>
        <fullName evidence="10 11">UDP-N-acetylmuramoyl-tripeptide--D-alanyl-D-alanine ligase</fullName>
        <ecNumber evidence="10 11">6.3.2.10</ecNumber>
    </recommendedName>
    <alternativeName>
        <fullName evidence="10">D-alanyl-D-alanine-adding enzyme</fullName>
    </alternativeName>
</protein>
<comment type="catalytic activity">
    <reaction evidence="10 11">
        <text>D-alanyl-D-alanine + UDP-N-acetyl-alpha-D-muramoyl-L-alanyl-gamma-D-glutamyl-meso-2,6-diaminopimelate + ATP = UDP-N-acetyl-alpha-D-muramoyl-L-alanyl-gamma-D-glutamyl-meso-2,6-diaminopimeloyl-D-alanyl-D-alanine + ADP + phosphate + H(+)</text>
        <dbReference type="Rhea" id="RHEA:28374"/>
        <dbReference type="ChEBI" id="CHEBI:15378"/>
        <dbReference type="ChEBI" id="CHEBI:30616"/>
        <dbReference type="ChEBI" id="CHEBI:43474"/>
        <dbReference type="ChEBI" id="CHEBI:57822"/>
        <dbReference type="ChEBI" id="CHEBI:61386"/>
        <dbReference type="ChEBI" id="CHEBI:83905"/>
        <dbReference type="ChEBI" id="CHEBI:456216"/>
        <dbReference type="EC" id="6.3.2.10"/>
    </reaction>
</comment>
<dbReference type="SUPFAM" id="SSF63418">
    <property type="entry name" value="MurE/MurF N-terminal domain"/>
    <property type="match status" value="1"/>
</dbReference>
<dbReference type="SUPFAM" id="SSF53623">
    <property type="entry name" value="MurD-like peptide ligases, catalytic domain"/>
    <property type="match status" value="1"/>
</dbReference>
<dbReference type="OrthoDB" id="9801978at2"/>
<dbReference type="GO" id="GO:0008766">
    <property type="term" value="F:UDP-N-acetylmuramoylalanyl-D-glutamyl-2,6-diaminopimelate-D-alanyl-D-alanine ligase activity"/>
    <property type="evidence" value="ECO:0007669"/>
    <property type="project" value="RHEA"/>
</dbReference>
<dbReference type="Pfam" id="PF08245">
    <property type="entry name" value="Mur_ligase_M"/>
    <property type="match status" value="1"/>
</dbReference>
<dbReference type="EC" id="6.3.2.10" evidence="10 11"/>
<dbReference type="InterPro" id="IPR051046">
    <property type="entry name" value="MurCDEF_CellWall_CoF430Synth"/>
</dbReference>
<proteinExistence type="inferred from homology"/>
<dbReference type="InterPro" id="IPR005863">
    <property type="entry name" value="UDP-N-AcMur_synth"/>
</dbReference>
<keyword evidence="5 10" id="KW-0067">ATP-binding</keyword>
<evidence type="ECO:0000256" key="11">
    <source>
        <dbReference type="RuleBase" id="RU004136"/>
    </source>
</evidence>
<evidence type="ECO:0000256" key="1">
    <source>
        <dbReference type="ARBA" id="ARBA00022490"/>
    </source>
</evidence>
<evidence type="ECO:0000259" key="12">
    <source>
        <dbReference type="Pfam" id="PF01225"/>
    </source>
</evidence>
<dbReference type="SUPFAM" id="SSF53244">
    <property type="entry name" value="MurD-like peptide ligases, peptide-binding domain"/>
    <property type="match status" value="1"/>
</dbReference>
<dbReference type="InterPro" id="IPR013221">
    <property type="entry name" value="Mur_ligase_cen"/>
</dbReference>
<evidence type="ECO:0000256" key="4">
    <source>
        <dbReference type="ARBA" id="ARBA00022741"/>
    </source>
</evidence>
<evidence type="ECO:0000256" key="8">
    <source>
        <dbReference type="ARBA" id="ARBA00023306"/>
    </source>
</evidence>
<evidence type="ECO:0000313" key="15">
    <source>
        <dbReference type="EMBL" id="EAR08935.1"/>
    </source>
</evidence>
<keyword evidence="2 10" id="KW-0436">Ligase</keyword>
<comment type="similarity">
    <text evidence="10">Belongs to the MurCDEF family. MurF subfamily.</text>
</comment>
<dbReference type="PANTHER" id="PTHR43024:SF1">
    <property type="entry name" value="UDP-N-ACETYLMURAMOYL-TRIPEPTIDE--D-ALANYL-D-ALANINE LIGASE"/>
    <property type="match status" value="1"/>
</dbReference>
<dbReference type="NCBIfam" id="TIGR01143">
    <property type="entry name" value="murF"/>
    <property type="match status" value="1"/>
</dbReference>
<evidence type="ECO:0000256" key="2">
    <source>
        <dbReference type="ARBA" id="ARBA00022598"/>
    </source>
</evidence>
<gene>
    <name evidence="10" type="primary">murF</name>
    <name evidence="15" type="ORF">MED297_03562</name>
</gene>
<dbReference type="GO" id="GO:0071555">
    <property type="term" value="P:cell wall organization"/>
    <property type="evidence" value="ECO:0007669"/>
    <property type="project" value="UniProtKB-KW"/>
</dbReference>
<dbReference type="EMBL" id="AAOE01000014">
    <property type="protein sequence ID" value="EAR08935.1"/>
    <property type="molecule type" value="Genomic_DNA"/>
</dbReference>
<organism evidence="15 16">
    <name type="scientific">Reinekea blandensis MED297</name>
    <dbReference type="NCBI Taxonomy" id="314283"/>
    <lineage>
        <taxon>Bacteria</taxon>
        <taxon>Pseudomonadati</taxon>
        <taxon>Pseudomonadota</taxon>
        <taxon>Gammaproteobacteria</taxon>
        <taxon>Oceanospirillales</taxon>
        <taxon>Saccharospirillaceae</taxon>
        <taxon>Reinekea</taxon>
    </lineage>
</organism>
<evidence type="ECO:0000256" key="3">
    <source>
        <dbReference type="ARBA" id="ARBA00022618"/>
    </source>
</evidence>
<sequence length="447" mass="47849">MWSDPTLQNWADAGAGELIGDDRVVTTISTDTRSLEAGDIYVALKGQYFDGHHYLSTAIHKGAGAVVVQDALPDCPVPQLVLSDTRKGLGVLAGILRDRFAGQVIALTGSVGKTSTRAMLTEIFKLQPGLLATEGNFNNDIGVPKTWFRLTDQHQRVLLELGANAQQEIAWLGSFSRPHISLLLNAAEAHTEGFGGLEGVRQGKGEIIDATHSEGGVVLNKDDPAYNRWLKQAGDRKIVTFGRHSDADVCLLSFKNNSHGSEYTLGMPDGDLSVSWPVLGKHMAINAAAAAATAWLAGVSALDIAQGLSAMQPEPGRMEPVDSMHGGALIHDAYNANPASFRAAIDVLEDLGEDTLLIAGDMAELGDESANLHREVGLYARGKIQHIWSVGKESLQISDAFGGHHFESIEELLAMLPAKLETETAVLVKGSRSSGLERVVDALRRKD</sequence>
<dbReference type="GO" id="GO:0005524">
    <property type="term" value="F:ATP binding"/>
    <property type="evidence" value="ECO:0007669"/>
    <property type="project" value="UniProtKB-UniRule"/>
</dbReference>
<dbReference type="Gene3D" id="3.90.190.20">
    <property type="entry name" value="Mur ligase, C-terminal domain"/>
    <property type="match status" value="1"/>
</dbReference>
<comment type="function">
    <text evidence="10 11">Involved in cell wall formation. Catalyzes the final step in the synthesis of UDP-N-acetylmuramoyl-pentapeptide, the precursor of murein.</text>
</comment>
<dbReference type="HOGENOM" id="CLU_031507_4_0_6"/>
<feature type="binding site" evidence="10">
    <location>
        <begin position="109"/>
        <end position="115"/>
    </location>
    <ligand>
        <name>ATP</name>
        <dbReference type="ChEBI" id="CHEBI:30616"/>
    </ligand>
</feature>
<keyword evidence="9 10" id="KW-0961">Cell wall biogenesis/degradation</keyword>
<evidence type="ECO:0000259" key="14">
    <source>
        <dbReference type="Pfam" id="PF08245"/>
    </source>
</evidence>
<feature type="domain" description="Mur ligase N-terminal catalytic" evidence="12">
    <location>
        <begin position="25"/>
        <end position="72"/>
    </location>
</feature>
<feature type="domain" description="Mur ligase C-terminal" evidence="13">
    <location>
        <begin position="316"/>
        <end position="432"/>
    </location>
</feature>
<dbReference type="PANTHER" id="PTHR43024">
    <property type="entry name" value="UDP-N-ACETYLMURAMOYL-TRIPEPTIDE--D-ALANYL-D-ALANINE LIGASE"/>
    <property type="match status" value="1"/>
</dbReference>
<comment type="subcellular location">
    <subcellularLocation>
        <location evidence="10 11">Cytoplasm</location>
    </subcellularLocation>
</comment>
<dbReference type="Gene3D" id="3.40.1190.10">
    <property type="entry name" value="Mur-like, catalytic domain"/>
    <property type="match status" value="1"/>
</dbReference>
<dbReference type="Proteomes" id="UP000005953">
    <property type="component" value="Unassembled WGS sequence"/>
</dbReference>
<dbReference type="STRING" id="314283.MED297_03562"/>